<dbReference type="Pfam" id="PF12079">
    <property type="entry name" value="DUF3558"/>
    <property type="match status" value="1"/>
</dbReference>
<sequence length="136" mass="15035">MDEFDPCSALTQAQAGQLGVGSPRPGTSSEGTRSCIWAHYEFEPRETFYVDATDLIGIESIDTVGEPFRVGPFTAVNARGRLQNFERSCSIVLSVRPGQILQVNYGYHGARPMTHDQACRRALEAAQMVVENLTRR</sequence>
<dbReference type="AlphaFoldDB" id="A0A1M6VJL5"/>
<name>A0A1M6VJL5_PSETH</name>
<evidence type="ECO:0000313" key="2">
    <source>
        <dbReference type="Proteomes" id="UP000184363"/>
    </source>
</evidence>
<reference evidence="1 2" key="1">
    <citation type="submission" date="2016-11" db="EMBL/GenBank/DDBJ databases">
        <authorList>
            <person name="Jaros S."/>
            <person name="Januszkiewicz K."/>
            <person name="Wedrychowicz H."/>
        </authorList>
    </citation>
    <scope>NUCLEOTIDE SEQUENCE [LARGE SCALE GENOMIC DNA]</scope>
    <source>
        <strain evidence="1 2">DSM 43832</strain>
    </source>
</reference>
<dbReference type="EMBL" id="FRAP01000012">
    <property type="protein sequence ID" value="SHK81648.1"/>
    <property type="molecule type" value="Genomic_DNA"/>
</dbReference>
<accession>A0A1M6VJL5</accession>
<organism evidence="1 2">
    <name type="scientific">Pseudonocardia thermophila</name>
    <dbReference type="NCBI Taxonomy" id="1848"/>
    <lineage>
        <taxon>Bacteria</taxon>
        <taxon>Bacillati</taxon>
        <taxon>Actinomycetota</taxon>
        <taxon>Actinomycetes</taxon>
        <taxon>Pseudonocardiales</taxon>
        <taxon>Pseudonocardiaceae</taxon>
        <taxon>Pseudonocardia</taxon>
    </lineage>
</organism>
<protein>
    <recommendedName>
        <fullName evidence="3">DUF3558 domain-containing protein</fullName>
    </recommendedName>
</protein>
<evidence type="ECO:0008006" key="3">
    <source>
        <dbReference type="Google" id="ProtNLM"/>
    </source>
</evidence>
<proteinExistence type="predicted"/>
<dbReference type="InterPro" id="IPR024520">
    <property type="entry name" value="DUF3558"/>
</dbReference>
<gene>
    <name evidence="1" type="ORF">SAMN05443637_112167</name>
</gene>
<keyword evidence="2" id="KW-1185">Reference proteome</keyword>
<evidence type="ECO:0000313" key="1">
    <source>
        <dbReference type="EMBL" id="SHK81648.1"/>
    </source>
</evidence>
<dbReference type="Proteomes" id="UP000184363">
    <property type="component" value="Unassembled WGS sequence"/>
</dbReference>